<dbReference type="Gene3D" id="2.70.170.10">
    <property type="entry name" value="Neurotransmitter-gated ion-channel ligand-binding domain"/>
    <property type="match status" value="1"/>
</dbReference>
<dbReference type="PROSITE" id="PS51257">
    <property type="entry name" value="PROKAR_LIPOPROTEIN"/>
    <property type="match status" value="1"/>
</dbReference>
<evidence type="ECO:0000259" key="11">
    <source>
        <dbReference type="Pfam" id="PF02931"/>
    </source>
</evidence>
<feature type="domain" description="Neurotransmitter-gated ion-channel ligand-binding" evidence="11">
    <location>
        <begin position="48"/>
        <end position="139"/>
    </location>
</feature>
<name>A0A310SAQ7_9HYME</name>
<organism evidence="12 13">
    <name type="scientific">Eufriesea mexicana</name>
    <dbReference type="NCBI Taxonomy" id="516756"/>
    <lineage>
        <taxon>Eukaryota</taxon>
        <taxon>Metazoa</taxon>
        <taxon>Ecdysozoa</taxon>
        <taxon>Arthropoda</taxon>
        <taxon>Hexapoda</taxon>
        <taxon>Insecta</taxon>
        <taxon>Pterygota</taxon>
        <taxon>Neoptera</taxon>
        <taxon>Endopterygota</taxon>
        <taxon>Hymenoptera</taxon>
        <taxon>Apocrita</taxon>
        <taxon>Aculeata</taxon>
        <taxon>Apoidea</taxon>
        <taxon>Anthophila</taxon>
        <taxon>Apidae</taxon>
        <taxon>Eufriesea</taxon>
    </lineage>
</organism>
<dbReference type="Pfam" id="PF02931">
    <property type="entry name" value="Neur_chan_LBD"/>
    <property type="match status" value="1"/>
</dbReference>
<dbReference type="PANTHER" id="PTHR18945">
    <property type="entry name" value="NEUROTRANSMITTER GATED ION CHANNEL"/>
    <property type="match status" value="1"/>
</dbReference>
<keyword evidence="4" id="KW-0770">Synapse</keyword>
<dbReference type="InterPro" id="IPR002394">
    <property type="entry name" value="Nicotinic_acetylcholine_rcpt"/>
</dbReference>
<keyword evidence="5" id="KW-0406">Ion transport</keyword>
<comment type="subcellular location">
    <subcellularLocation>
        <location evidence="10">Synaptic cell membrane</location>
        <topology evidence="10">Multi-pass membrane protein</topology>
    </subcellularLocation>
</comment>
<dbReference type="InterPro" id="IPR036734">
    <property type="entry name" value="Neur_chan_lig-bd_sf"/>
</dbReference>
<keyword evidence="8" id="KW-1071">Ligand-gated ion channel</keyword>
<dbReference type="GO" id="GO:0045211">
    <property type="term" value="C:postsynaptic membrane"/>
    <property type="evidence" value="ECO:0007669"/>
    <property type="project" value="InterPro"/>
</dbReference>
<sequence>MLRDAWSNDGGKGWWRWWSRLGGLLAMATAISCLVAPFPGASANPEAKRLYDDLLSNYNRLIRPVGNNSDRLTVKMGLRLSQLIEVNLKNQIMTTNVWVEQEWNDYKLKWNPDDYGGVDTLHVPSEHIWLPDIVLYNNVWLAGKLQRLDREGEETGGRRRVWAGRKIGTKGPVADSEFHGLDAINGEQRVPPGEVEEQRSRLRRFQAGDAVRLERQPFVCPRHGIIAPWTHCSPRDARSERSGHRLPLVCEQFCTVKPWQEGGRRLPAAANFRCIEPCLCELERYPSPFSPVISDCSHDVASAIRCYPRSNRAIEDAHWLSRQLFVTLDEDQRG</sequence>
<dbReference type="GO" id="GO:0022848">
    <property type="term" value="F:acetylcholine-gated monoatomic cation-selective channel activity"/>
    <property type="evidence" value="ECO:0007669"/>
    <property type="project" value="InterPro"/>
</dbReference>
<keyword evidence="9" id="KW-0407">Ion channel</keyword>
<dbReference type="InterPro" id="IPR006201">
    <property type="entry name" value="Neur_channel"/>
</dbReference>
<gene>
    <name evidence="12" type="ORF">WN48_03804</name>
</gene>
<dbReference type="PRINTS" id="PR00252">
    <property type="entry name" value="NRIONCHANNEL"/>
</dbReference>
<evidence type="ECO:0000256" key="3">
    <source>
        <dbReference type="ARBA" id="ARBA00022692"/>
    </source>
</evidence>
<evidence type="ECO:0000256" key="10">
    <source>
        <dbReference type="ARBA" id="ARBA00034099"/>
    </source>
</evidence>
<keyword evidence="7 12" id="KW-0675">Receptor</keyword>
<accession>A0A310SAQ7</accession>
<dbReference type="PRINTS" id="PR00254">
    <property type="entry name" value="NICOTINICR"/>
</dbReference>
<protein>
    <submittedName>
        <fullName evidence="12">Acetylcholine receptor subunit alpha-like 1</fullName>
    </submittedName>
</protein>
<evidence type="ECO:0000256" key="6">
    <source>
        <dbReference type="ARBA" id="ARBA00023136"/>
    </source>
</evidence>
<proteinExistence type="predicted"/>
<evidence type="ECO:0000256" key="4">
    <source>
        <dbReference type="ARBA" id="ARBA00023018"/>
    </source>
</evidence>
<evidence type="ECO:0000313" key="12">
    <source>
        <dbReference type="EMBL" id="OAD56064.1"/>
    </source>
</evidence>
<evidence type="ECO:0000256" key="8">
    <source>
        <dbReference type="ARBA" id="ARBA00023286"/>
    </source>
</evidence>
<evidence type="ECO:0000256" key="7">
    <source>
        <dbReference type="ARBA" id="ARBA00023170"/>
    </source>
</evidence>
<evidence type="ECO:0000313" key="13">
    <source>
        <dbReference type="Proteomes" id="UP000250275"/>
    </source>
</evidence>
<dbReference type="EMBL" id="KQ762207">
    <property type="protein sequence ID" value="OAD56064.1"/>
    <property type="molecule type" value="Genomic_DNA"/>
</dbReference>
<keyword evidence="13" id="KW-1185">Reference proteome</keyword>
<dbReference type="OrthoDB" id="5975154at2759"/>
<dbReference type="GO" id="GO:0004888">
    <property type="term" value="F:transmembrane signaling receptor activity"/>
    <property type="evidence" value="ECO:0007669"/>
    <property type="project" value="InterPro"/>
</dbReference>
<dbReference type="SUPFAM" id="SSF63712">
    <property type="entry name" value="Nicotinic receptor ligand binding domain-like"/>
    <property type="match status" value="1"/>
</dbReference>
<evidence type="ECO:0000256" key="9">
    <source>
        <dbReference type="ARBA" id="ARBA00023303"/>
    </source>
</evidence>
<evidence type="ECO:0000256" key="1">
    <source>
        <dbReference type="ARBA" id="ARBA00022448"/>
    </source>
</evidence>
<dbReference type="Proteomes" id="UP000250275">
    <property type="component" value="Unassembled WGS sequence"/>
</dbReference>
<evidence type="ECO:0000256" key="5">
    <source>
        <dbReference type="ARBA" id="ARBA00023065"/>
    </source>
</evidence>
<keyword evidence="2" id="KW-1003">Cell membrane</keyword>
<keyword evidence="3" id="KW-0812">Transmembrane</keyword>
<keyword evidence="6" id="KW-0472">Membrane</keyword>
<reference evidence="12 13" key="1">
    <citation type="submission" date="2015-07" db="EMBL/GenBank/DDBJ databases">
        <title>The genome of Eufriesea mexicana.</title>
        <authorList>
            <person name="Pan H."/>
            <person name="Kapheim K."/>
        </authorList>
    </citation>
    <scope>NUCLEOTIDE SEQUENCE [LARGE SCALE GENOMIC DNA]</scope>
    <source>
        <strain evidence="12">0111107269</strain>
        <tissue evidence="12">Whole body</tissue>
    </source>
</reference>
<keyword evidence="1" id="KW-0813">Transport</keyword>
<dbReference type="AlphaFoldDB" id="A0A310SAQ7"/>
<dbReference type="InterPro" id="IPR006202">
    <property type="entry name" value="Neur_chan_lig-bd"/>
</dbReference>
<evidence type="ECO:0000256" key="2">
    <source>
        <dbReference type="ARBA" id="ARBA00022475"/>
    </source>
</evidence>